<dbReference type="KEGG" id="nci:NCTC10296_00103"/>
<proteinExistence type="inferred from homology"/>
<keyword evidence="3" id="KW-0964">Secreted</keyword>
<dbReference type="NCBIfam" id="TIGR01847">
    <property type="entry name" value="bacteriocin_sig"/>
    <property type="match status" value="1"/>
</dbReference>
<dbReference type="OrthoDB" id="9889454at2"/>
<organism evidence="6 7">
    <name type="scientific">Neisseria canis</name>
    <dbReference type="NCBI Taxonomy" id="493"/>
    <lineage>
        <taxon>Bacteria</taxon>
        <taxon>Pseudomonadati</taxon>
        <taxon>Pseudomonadota</taxon>
        <taxon>Betaproteobacteria</taxon>
        <taxon>Neisseriales</taxon>
        <taxon>Neisseriaceae</taxon>
        <taxon>Neisseria</taxon>
    </lineage>
</organism>
<dbReference type="GO" id="GO:0005186">
    <property type="term" value="F:pheromone activity"/>
    <property type="evidence" value="ECO:0007669"/>
    <property type="project" value="InterPro"/>
</dbReference>
<name>A0A448D545_9NEIS</name>
<evidence type="ECO:0000256" key="2">
    <source>
        <dbReference type="ARBA" id="ARBA00009039"/>
    </source>
</evidence>
<dbReference type="AlphaFoldDB" id="A0A448D545"/>
<gene>
    <name evidence="6" type="ORF">NCTC10296_00103</name>
</gene>
<reference evidence="6 7" key="1">
    <citation type="submission" date="2018-12" db="EMBL/GenBank/DDBJ databases">
        <authorList>
            <consortium name="Pathogen Informatics"/>
        </authorList>
    </citation>
    <scope>NUCLEOTIDE SEQUENCE [LARGE SCALE GENOMIC DNA]</scope>
    <source>
        <strain evidence="6 7">NCTC10296</strain>
    </source>
</reference>
<dbReference type="EMBL" id="LR134313">
    <property type="protein sequence ID" value="VEE98970.1"/>
    <property type="molecule type" value="Genomic_DNA"/>
</dbReference>
<keyword evidence="7" id="KW-1185">Reference proteome</keyword>
<evidence type="ECO:0000256" key="3">
    <source>
        <dbReference type="ARBA" id="ARBA00022525"/>
    </source>
</evidence>
<keyword evidence="4" id="KW-0588">Pheromone</keyword>
<accession>A0A448D545</accession>
<comment type="similarity">
    <text evidence="2">Belongs to the ComC family.</text>
</comment>
<dbReference type="Proteomes" id="UP000279284">
    <property type="component" value="Chromosome"/>
</dbReference>
<evidence type="ECO:0000256" key="1">
    <source>
        <dbReference type="ARBA" id="ARBA00002667"/>
    </source>
</evidence>
<dbReference type="InterPro" id="IPR004288">
    <property type="entry name" value="Competence_ComC"/>
</dbReference>
<evidence type="ECO:0000313" key="6">
    <source>
        <dbReference type="EMBL" id="VEE98970.1"/>
    </source>
</evidence>
<evidence type="ECO:0000256" key="4">
    <source>
        <dbReference type="ARBA" id="ARBA00023044"/>
    </source>
</evidence>
<dbReference type="Pfam" id="PF03047">
    <property type="entry name" value="ComC"/>
    <property type="match status" value="1"/>
</dbReference>
<dbReference type="RefSeq" id="WP_158087839.1">
    <property type="nucleotide sequence ID" value="NZ_CAUJPY010000014.1"/>
</dbReference>
<protein>
    <recommendedName>
        <fullName evidence="8">Bacteriocin</fullName>
    </recommendedName>
</protein>
<evidence type="ECO:0000313" key="7">
    <source>
        <dbReference type="Proteomes" id="UP000279284"/>
    </source>
</evidence>
<dbReference type="InterPro" id="IPR010133">
    <property type="entry name" value="Bacteriocin_signal_seq"/>
</dbReference>
<sequence length="59" mass="6511">MQTLNTHELEQVSGGFTWTPSCSFISTLANFLKTIDPEISLLPTRIAIEMASDVCAPHF</sequence>
<evidence type="ECO:0000256" key="5">
    <source>
        <dbReference type="ARBA" id="ARBA00023287"/>
    </source>
</evidence>
<evidence type="ECO:0008006" key="8">
    <source>
        <dbReference type="Google" id="ProtNLM"/>
    </source>
</evidence>
<keyword evidence="5" id="KW-0178">Competence</keyword>
<comment type="function">
    <text evidence="1">Acts as a pheromone, induces cells to develop competence for genetic transformation.</text>
</comment>